<dbReference type="RefSeq" id="WP_012073088.1">
    <property type="nucleotide sequence ID" value="NC_009655.1"/>
</dbReference>
<reference evidence="12" key="1">
    <citation type="journal article" date="2010" name="BMC Genomics">
        <title>A genomic perspective on the potential of Actinobacillus succinogenes for industrial succinate production.</title>
        <authorList>
            <person name="McKinlay J.B."/>
            <person name="Laivenieks M."/>
            <person name="Schindler B.D."/>
            <person name="McKinlay A.A."/>
            <person name="Siddaramappa S."/>
            <person name="Challacombe J.F."/>
            <person name="Lowry S.R."/>
            <person name="Clum A."/>
            <person name="Lapidus A.L."/>
            <person name="Burkhart K.B."/>
            <person name="Harkins V."/>
            <person name="Vieille C."/>
        </authorList>
    </citation>
    <scope>NUCLEOTIDE SEQUENCE [LARGE SCALE GENOMIC DNA]</scope>
    <source>
        <strain evidence="12">ATCC 55618 / DSM 22257 / CCUG 43843 / 130Z</strain>
    </source>
</reference>
<dbReference type="Pfam" id="PF02446">
    <property type="entry name" value="Glyco_hydro_77"/>
    <property type="match status" value="1"/>
</dbReference>
<evidence type="ECO:0000256" key="1">
    <source>
        <dbReference type="ARBA" id="ARBA00000439"/>
    </source>
</evidence>
<dbReference type="AlphaFoldDB" id="A6VP14"/>
<evidence type="ECO:0000313" key="11">
    <source>
        <dbReference type="EMBL" id="ABR74711.1"/>
    </source>
</evidence>
<dbReference type="EC" id="2.4.1.25" evidence="3 10"/>
<dbReference type="KEGG" id="asu:Asuc_1351"/>
<dbReference type="PANTHER" id="PTHR32438">
    <property type="entry name" value="4-ALPHA-GLUCANOTRANSFERASE DPE1, CHLOROPLASTIC/AMYLOPLASTIC"/>
    <property type="match status" value="1"/>
</dbReference>
<dbReference type="PANTHER" id="PTHR32438:SF5">
    <property type="entry name" value="4-ALPHA-GLUCANOTRANSFERASE DPE1, CHLOROPLASTIC_AMYLOPLASTIC"/>
    <property type="match status" value="1"/>
</dbReference>
<proteinExistence type="inferred from homology"/>
<evidence type="ECO:0000313" key="12">
    <source>
        <dbReference type="Proteomes" id="UP000001114"/>
    </source>
</evidence>
<evidence type="ECO:0000256" key="8">
    <source>
        <dbReference type="ARBA" id="ARBA00031423"/>
    </source>
</evidence>
<keyword evidence="12" id="KW-1185">Reference proteome</keyword>
<dbReference type="GO" id="GO:0004134">
    <property type="term" value="F:4-alpha-glucanotransferase activity"/>
    <property type="evidence" value="ECO:0007669"/>
    <property type="project" value="UniProtKB-EC"/>
</dbReference>
<evidence type="ECO:0000256" key="6">
    <source>
        <dbReference type="ARBA" id="ARBA00022679"/>
    </source>
</evidence>
<dbReference type="OrthoDB" id="9763489at2"/>
<evidence type="ECO:0000256" key="2">
    <source>
        <dbReference type="ARBA" id="ARBA00005684"/>
    </source>
</evidence>
<evidence type="ECO:0000256" key="3">
    <source>
        <dbReference type="ARBA" id="ARBA00012560"/>
    </source>
</evidence>
<dbReference type="InterPro" id="IPR017853">
    <property type="entry name" value="GH"/>
</dbReference>
<dbReference type="CAZy" id="GH77">
    <property type="family name" value="Glycoside Hydrolase Family 77"/>
</dbReference>
<dbReference type="eggNOG" id="COG1640">
    <property type="taxonomic scope" value="Bacteria"/>
</dbReference>
<dbReference type="SUPFAM" id="SSF51445">
    <property type="entry name" value="(Trans)glycosidases"/>
    <property type="match status" value="1"/>
</dbReference>
<keyword evidence="5 10" id="KW-0328">Glycosyltransferase</keyword>
<evidence type="ECO:0000256" key="9">
    <source>
        <dbReference type="ARBA" id="ARBA00031501"/>
    </source>
</evidence>
<dbReference type="Proteomes" id="UP000001114">
    <property type="component" value="Chromosome"/>
</dbReference>
<dbReference type="EMBL" id="CP000746">
    <property type="protein sequence ID" value="ABR74711.1"/>
    <property type="molecule type" value="Genomic_DNA"/>
</dbReference>
<evidence type="ECO:0000256" key="7">
    <source>
        <dbReference type="ARBA" id="ARBA00023277"/>
    </source>
</evidence>
<comment type="catalytic activity">
    <reaction evidence="1 10">
        <text>Transfers a segment of a (1-&gt;4)-alpha-D-glucan to a new position in an acceptor, which may be glucose or a (1-&gt;4)-alpha-D-glucan.</text>
        <dbReference type="EC" id="2.4.1.25"/>
    </reaction>
</comment>
<organism evidence="11 12">
    <name type="scientific">Actinobacillus succinogenes (strain ATCC 55618 / DSM 22257 / CCUG 43843 / 130Z)</name>
    <dbReference type="NCBI Taxonomy" id="339671"/>
    <lineage>
        <taxon>Bacteria</taxon>
        <taxon>Pseudomonadati</taxon>
        <taxon>Pseudomonadota</taxon>
        <taxon>Gammaproteobacteria</taxon>
        <taxon>Pasteurellales</taxon>
        <taxon>Pasteurellaceae</taxon>
        <taxon>Actinobacillus</taxon>
    </lineage>
</organism>
<dbReference type="GO" id="GO:0005975">
    <property type="term" value="P:carbohydrate metabolic process"/>
    <property type="evidence" value="ECO:0007669"/>
    <property type="project" value="InterPro"/>
</dbReference>
<protein>
    <recommendedName>
        <fullName evidence="4 10">4-alpha-glucanotransferase</fullName>
        <ecNumber evidence="3 10">2.4.1.25</ecNumber>
    </recommendedName>
    <alternativeName>
        <fullName evidence="8 10">Amylomaltase</fullName>
    </alternativeName>
    <alternativeName>
        <fullName evidence="9 10">Disproportionating enzyme</fullName>
    </alternativeName>
</protein>
<accession>A6VP14</accession>
<evidence type="ECO:0000256" key="10">
    <source>
        <dbReference type="RuleBase" id="RU361207"/>
    </source>
</evidence>
<dbReference type="HOGENOM" id="CLU_022072_1_1_6"/>
<name>A6VP14_ACTSZ</name>
<evidence type="ECO:0000256" key="4">
    <source>
        <dbReference type="ARBA" id="ARBA00020295"/>
    </source>
</evidence>
<keyword evidence="7 10" id="KW-0119">Carbohydrate metabolism</keyword>
<dbReference type="NCBIfam" id="TIGR00217">
    <property type="entry name" value="malQ"/>
    <property type="match status" value="1"/>
</dbReference>
<gene>
    <name evidence="11" type="ordered locus">Asuc_1351</name>
</gene>
<sequence length="697" mass="79832">MMISQQQKDLAEQAGIAISHYSIDGDLVYASPETINYFTALLQPSVKSSPAQMNDVWVAVENTAFSVDLTRFFPTLPAELTCQLFNEQRRKIREDGVARGSTTILIPALAAGYYRLHLITSDQSIRIRLLVSPAQVYQPTCLQNGKVWGISVQLYSLRSERNWGIGDFADLQYLIERAVKFGADFIGISPLHQLYTAVPDWASPYSAASRRWLNTLYIAVDTLPEFKSSRSVQKWYHDHAEQISVLRQLDTVEYETVSALKMTALEQLFSFSRRSKSKSIVARRRQFLAFVKAKGKGLRNQALFQVLDNIEQQGLPEDENRIGWLGWRKEWQRLTPKCRRELLTKYADRVEFFMWLQWLAEIQLAEVQEFGRQKGMALGIYGDLAVQSSRGSADVWAHPDLYCVNASIGAPPDPLGPVGQNWNLPPYNPNELIAEGFEPFIELLRANMKHFGVLRIDHIMGLFRLWLIPQDKKASDGCYVYYPFEAFMAILAIESRRNQCLIVGEDLGIVSDEVRSKLTEFSVFSYFVLYFARQGKFFPHTDDFPRNAFATIGTHDLASLSAFWHCRDLDIFRDLQVLTDDELQQKYDLRVEDKQALLDTLHRDGYLPPDYEGDALSMAMHDHLSEVIHQYLAKGQSRLIGVQLENLIGQEISFNLPGTSKEYPNWRKKLAVPLEQIFSDNRIQSLLSVIHHDRHSK</sequence>
<dbReference type="InterPro" id="IPR003385">
    <property type="entry name" value="Glyco_hydro_77"/>
</dbReference>
<keyword evidence="6 10" id="KW-0808">Transferase</keyword>
<dbReference type="Gene3D" id="3.20.20.80">
    <property type="entry name" value="Glycosidases"/>
    <property type="match status" value="1"/>
</dbReference>
<dbReference type="STRING" id="339671.Asuc_1351"/>
<evidence type="ECO:0000256" key="5">
    <source>
        <dbReference type="ARBA" id="ARBA00022676"/>
    </source>
</evidence>
<comment type="similarity">
    <text evidence="2 10">Belongs to the disproportionating enzyme family.</text>
</comment>